<dbReference type="GeneID" id="55655939"/>
<name>A0A2R4T120_9ACTN</name>
<protein>
    <submittedName>
        <fullName evidence="1">Uncharacterized protein</fullName>
    </submittedName>
</protein>
<accession>A0A2R4T120</accession>
<dbReference type="EMBL" id="CP026304">
    <property type="protein sequence ID" value="AVZ72767.1"/>
    <property type="molecule type" value="Genomic_DNA"/>
</dbReference>
<dbReference type="AlphaFoldDB" id="A0A2R4T120"/>
<evidence type="ECO:0000313" key="1">
    <source>
        <dbReference type="EMBL" id="AVZ72767.1"/>
    </source>
</evidence>
<proteinExistence type="predicted"/>
<keyword evidence="2" id="KW-1185">Reference proteome</keyword>
<evidence type="ECO:0000313" key="2">
    <source>
        <dbReference type="Proteomes" id="UP000244201"/>
    </source>
</evidence>
<dbReference type="SUPFAM" id="SSF89372">
    <property type="entry name" value="Fucose-specific lectin"/>
    <property type="match status" value="1"/>
</dbReference>
<dbReference type="KEGG" id="slk:SLUN_11785"/>
<dbReference type="OrthoDB" id="4147030at2"/>
<organism evidence="1 2">
    <name type="scientific">Streptomyces lunaelactis</name>
    <dbReference type="NCBI Taxonomy" id="1535768"/>
    <lineage>
        <taxon>Bacteria</taxon>
        <taxon>Bacillati</taxon>
        <taxon>Actinomycetota</taxon>
        <taxon>Actinomycetes</taxon>
        <taxon>Kitasatosporales</taxon>
        <taxon>Streptomycetaceae</taxon>
        <taxon>Streptomyces</taxon>
    </lineage>
</organism>
<dbReference type="RefSeq" id="WP_108148447.1">
    <property type="nucleotide sequence ID" value="NZ_CP026304.1"/>
</dbReference>
<reference evidence="1 2" key="1">
    <citation type="submission" date="2018-01" db="EMBL/GenBank/DDBJ databases">
        <title>Complete genome sequence of Streptomyces lunaelactis MM109T, a Ferroverdin A producer isolated from cave moonmilk deposits.</title>
        <authorList>
            <person name="Naome A."/>
            <person name="Martinet L."/>
            <person name="Maciejewska M."/>
            <person name="Anderssen S."/>
            <person name="Adam D."/>
            <person name="Tenconi E."/>
            <person name="Deflandre B."/>
            <person name="Arguelles-Arias A."/>
            <person name="Calusinska M."/>
            <person name="Copieters W."/>
            <person name="Karim L."/>
            <person name="Hanikenne M."/>
            <person name="Baurain D."/>
            <person name="van Wezel G."/>
            <person name="Smargiasso N."/>
            <person name="de Pauw E."/>
            <person name="Delfosse P."/>
            <person name="Rigali S."/>
        </authorList>
    </citation>
    <scope>NUCLEOTIDE SEQUENCE [LARGE SCALE GENOMIC DNA]</scope>
    <source>
        <strain evidence="1 2">MM109</strain>
    </source>
</reference>
<sequence length="649" mass="69812">MPQIQTAAERLERVRETLEGFQGARAGSRTARRLGLSRGQNLLIGAALHAAARLDRGLKPTELEEQLLQMLRAGADDDAEVGSWGRLFAEQRSARGGVKVFPAPINQLDVNTGYSMEDLLVDLVEVTSEIVAQPNVEIVDVTQTTSGESTDREEFLQALAEYGGGVTVLTTPEERQMRAAVPVLPLRVVLKPSWFRCDRRSTELGKDEIYWAMAAGADSNAKKSFKTPEFGSVVTGSERQFNGQHAFTLADTTVRGHLSLNIECWEADHSSGGFYNKMREVLATMAERLAEGSRSQTYSPPEHGGDNGEGWAALLAIILGLVNLLLGWLTNDDDLVCERSIGLSRYALSGYFTPTGREASWLFDGGKQGRHRLYLHGTVAPVTVPVRYRYVTQAGSWNGEAPIGDQRNVAAPPVGVSYNGNLGILYADAATNELLWTGHGNDAGTGFRGVGTAVPPGVAVHDGKLYCAHLGLDKSLYWNTLTSDGWSSSTEFYGWGTRHSPALAVHNNTLYCAHTGIDGSVYLSAFTGSGWGTAVKFESWGTTSAPALTSHAGQLYCAHRGVDDKIYLASSSNGTSWGGASAVSGWMTYDAPALASFTNKLHLAHRDRNGTLYVGAQNGSTWSATQLQTGGYGAPSLAPHDGQLFALYV</sequence>
<dbReference type="Proteomes" id="UP000244201">
    <property type="component" value="Chromosome"/>
</dbReference>
<gene>
    <name evidence="1" type="ORF">SLUN_11785</name>
</gene>